<organism evidence="2 3">
    <name type="scientific">Porphyromonas gingivicanis</name>
    <dbReference type="NCBI Taxonomy" id="266762"/>
    <lineage>
        <taxon>Bacteria</taxon>
        <taxon>Pseudomonadati</taxon>
        <taxon>Bacteroidota</taxon>
        <taxon>Bacteroidia</taxon>
        <taxon>Bacteroidales</taxon>
        <taxon>Porphyromonadaceae</taxon>
        <taxon>Porphyromonas</taxon>
    </lineage>
</organism>
<keyword evidence="3" id="KW-1185">Reference proteome</keyword>
<dbReference type="NCBIfam" id="NF002531">
    <property type="entry name" value="PRK02001.1"/>
    <property type="match status" value="1"/>
</dbReference>
<dbReference type="eggNOG" id="COG0779">
    <property type="taxonomic scope" value="Bacteria"/>
</dbReference>
<dbReference type="InterPro" id="IPR003728">
    <property type="entry name" value="Ribosome_maturation_RimP"/>
</dbReference>
<dbReference type="PANTHER" id="PTHR33867:SF1">
    <property type="entry name" value="RIBOSOME MATURATION FACTOR RIMP"/>
    <property type="match status" value="1"/>
</dbReference>
<evidence type="ECO:0000313" key="2">
    <source>
        <dbReference type="EMBL" id="KGN98119.1"/>
    </source>
</evidence>
<dbReference type="HAMAP" id="MF_01077">
    <property type="entry name" value="RimP"/>
    <property type="match status" value="1"/>
</dbReference>
<protein>
    <recommendedName>
        <fullName evidence="1">Ribosome maturation factor RimP</fullName>
    </recommendedName>
</protein>
<dbReference type="STRING" id="266762.HQ36_04190"/>
<dbReference type="OrthoDB" id="9789702at2"/>
<dbReference type="SUPFAM" id="SSF75420">
    <property type="entry name" value="YhbC-like, N-terminal domain"/>
    <property type="match status" value="1"/>
</dbReference>
<keyword evidence="1" id="KW-0690">Ribosome biogenesis</keyword>
<keyword evidence="1" id="KW-0963">Cytoplasm</keyword>
<comment type="subcellular location">
    <subcellularLocation>
        <location evidence="1">Cytoplasm</location>
    </subcellularLocation>
</comment>
<dbReference type="GO" id="GO:0000028">
    <property type="term" value="P:ribosomal small subunit assembly"/>
    <property type="evidence" value="ECO:0007669"/>
    <property type="project" value="TreeGrafter"/>
</dbReference>
<comment type="function">
    <text evidence="1">Required for maturation of 30S ribosomal subunits.</text>
</comment>
<name>A0A0A2GCD1_9PORP</name>
<comment type="caution">
    <text evidence="2">The sequence shown here is derived from an EMBL/GenBank/DDBJ whole genome shotgun (WGS) entry which is preliminary data.</text>
</comment>
<comment type="similarity">
    <text evidence="1">Belongs to the RimP family.</text>
</comment>
<dbReference type="EMBL" id="JQZW01000008">
    <property type="protein sequence ID" value="KGN98119.1"/>
    <property type="molecule type" value="Genomic_DNA"/>
</dbReference>
<dbReference type="GO" id="GO:0006412">
    <property type="term" value="P:translation"/>
    <property type="evidence" value="ECO:0007669"/>
    <property type="project" value="TreeGrafter"/>
</dbReference>
<dbReference type="PANTHER" id="PTHR33867">
    <property type="entry name" value="RIBOSOME MATURATION FACTOR RIMP"/>
    <property type="match status" value="1"/>
</dbReference>
<sequence>MSLDTAIIEKYIQELLSPEEFIVKITLSPSNDIDVIIDSEKGITIERCVTLSKEFEKSFNRDETDFSLQIGSACLTSPFSHPRQYQKHIGKPVRVITKEGVRFDGVLKSYNENSFCVVCSELVKSPDGRHRKRHYQDVEHIFRYEEIKSTTYRFD</sequence>
<dbReference type="AlphaFoldDB" id="A0A0A2GCD1"/>
<evidence type="ECO:0000256" key="1">
    <source>
        <dbReference type="HAMAP-Rule" id="MF_01077"/>
    </source>
</evidence>
<proteinExistence type="inferred from homology"/>
<dbReference type="RefSeq" id="WP_025842403.1">
    <property type="nucleotide sequence ID" value="NZ_JQZW01000008.1"/>
</dbReference>
<gene>
    <name evidence="1" type="primary">rimP</name>
    <name evidence="2" type="ORF">HQ36_04190</name>
</gene>
<reference evidence="2 3" key="1">
    <citation type="submission" date="2014-08" db="EMBL/GenBank/DDBJ databases">
        <title>Porphyromonas gingivicanis strain:COT-022_OH1391 Genome sequencing.</title>
        <authorList>
            <person name="Wallis C."/>
            <person name="Deusch O."/>
            <person name="O'Flynn C."/>
            <person name="Davis I."/>
            <person name="Jospin G."/>
            <person name="Darling A.E."/>
            <person name="Coil D.A."/>
            <person name="Alexiev A."/>
            <person name="Horsfall A."/>
            <person name="Kirkwood N."/>
            <person name="Harris S."/>
            <person name="Eisen J.A."/>
        </authorList>
    </citation>
    <scope>NUCLEOTIDE SEQUENCE [LARGE SCALE GENOMIC DNA]</scope>
    <source>
        <strain evidence="3">COT-022 OH1391</strain>
    </source>
</reference>
<dbReference type="InterPro" id="IPR035956">
    <property type="entry name" value="RimP_N_sf"/>
</dbReference>
<dbReference type="Proteomes" id="UP000030134">
    <property type="component" value="Unassembled WGS sequence"/>
</dbReference>
<evidence type="ECO:0000313" key="3">
    <source>
        <dbReference type="Proteomes" id="UP000030134"/>
    </source>
</evidence>
<dbReference type="GO" id="GO:0005829">
    <property type="term" value="C:cytosol"/>
    <property type="evidence" value="ECO:0007669"/>
    <property type="project" value="TreeGrafter"/>
</dbReference>
<accession>A0A0A2GCD1</accession>